<feature type="coiled-coil region" evidence="1">
    <location>
        <begin position="150"/>
        <end position="210"/>
    </location>
</feature>
<dbReference type="AlphaFoldDB" id="A0A388K415"/>
<dbReference type="Proteomes" id="UP000265515">
    <property type="component" value="Unassembled WGS sequence"/>
</dbReference>
<comment type="caution">
    <text evidence="3">The sequence shown here is derived from an EMBL/GenBank/DDBJ whole genome shotgun (WGS) entry which is preliminary data.</text>
</comment>
<name>A0A388K415_CHABU</name>
<protein>
    <recommendedName>
        <fullName evidence="5">CCHC-type domain-containing protein</fullName>
    </recommendedName>
</protein>
<gene>
    <name evidence="3" type="ORF">CBR_g46707</name>
</gene>
<keyword evidence="4" id="KW-1185">Reference proteome</keyword>
<keyword evidence="1" id="KW-0175">Coiled coil</keyword>
<dbReference type="Gramene" id="GBG64749">
    <property type="protein sequence ID" value="GBG64749"/>
    <property type="gene ID" value="CBR_g46707"/>
</dbReference>
<feature type="region of interest" description="Disordered" evidence="2">
    <location>
        <begin position="237"/>
        <end position="257"/>
    </location>
</feature>
<accession>A0A388K415</accession>
<evidence type="ECO:0000313" key="3">
    <source>
        <dbReference type="EMBL" id="GBG64749.1"/>
    </source>
</evidence>
<feature type="region of interest" description="Disordered" evidence="2">
    <location>
        <begin position="405"/>
        <end position="424"/>
    </location>
</feature>
<feature type="compositionally biased region" description="Basic and acidic residues" evidence="2">
    <location>
        <begin position="7"/>
        <end position="57"/>
    </location>
</feature>
<sequence length="424" mass="48787">MSTGGHPYDRGGRREGSQERDRYNRDDYDRGRRGHQDFERGRSREWEKSDAREEVDYQRSPPPICFGCKVPGHYRSDCWRFWSNADSRRKAERDGYICPPDFDKRGRSGSPVRGQEAQFRRSPSLDFKTITKIAEFGDTVTTLKEFVELEKAKKMEKERKRLERENARREIKEAKQREEERMREAEARQVKKLERTKRREEEQLAMTKALEVQMAIRLSQIHDDIKNEVRKAIDKGKAKVNEEAPGTSAGSTGEPSVEVITDETKKLSITEKRKRGEEALVGDSPPVVTPAKRSNKRTTMRPVRLSERLQRTRTHVGKRTARTIPARCLTTIKPLIHDQAMERMVFQDNTSRELATLDCDKIRVLCKEEGVAYTTKIQAISNLADARAAVLFRTGNNEQNECRVATGEELGESSPEVSEAESQE</sequence>
<proteinExistence type="predicted"/>
<reference evidence="3 4" key="1">
    <citation type="journal article" date="2018" name="Cell">
        <title>The Chara Genome: Secondary Complexity and Implications for Plant Terrestrialization.</title>
        <authorList>
            <person name="Nishiyama T."/>
            <person name="Sakayama H."/>
            <person name="Vries J.D."/>
            <person name="Buschmann H."/>
            <person name="Saint-Marcoux D."/>
            <person name="Ullrich K.K."/>
            <person name="Haas F.B."/>
            <person name="Vanderstraeten L."/>
            <person name="Becker D."/>
            <person name="Lang D."/>
            <person name="Vosolsobe S."/>
            <person name="Rombauts S."/>
            <person name="Wilhelmsson P.K.I."/>
            <person name="Janitza P."/>
            <person name="Kern R."/>
            <person name="Heyl A."/>
            <person name="Rumpler F."/>
            <person name="Villalobos L.I.A.C."/>
            <person name="Clay J.M."/>
            <person name="Skokan R."/>
            <person name="Toyoda A."/>
            <person name="Suzuki Y."/>
            <person name="Kagoshima H."/>
            <person name="Schijlen E."/>
            <person name="Tajeshwar N."/>
            <person name="Catarino B."/>
            <person name="Hetherington A.J."/>
            <person name="Saltykova A."/>
            <person name="Bonnot C."/>
            <person name="Breuninger H."/>
            <person name="Symeonidi A."/>
            <person name="Radhakrishnan G.V."/>
            <person name="Van Nieuwerburgh F."/>
            <person name="Deforce D."/>
            <person name="Chang C."/>
            <person name="Karol K.G."/>
            <person name="Hedrich R."/>
            <person name="Ulvskov P."/>
            <person name="Glockner G."/>
            <person name="Delwiche C.F."/>
            <person name="Petrasek J."/>
            <person name="Van de Peer Y."/>
            <person name="Friml J."/>
            <person name="Beilby M."/>
            <person name="Dolan L."/>
            <person name="Kohara Y."/>
            <person name="Sugano S."/>
            <person name="Fujiyama A."/>
            <person name="Delaux P.-M."/>
            <person name="Quint M."/>
            <person name="TheiBen G."/>
            <person name="Hagemann M."/>
            <person name="Harholt J."/>
            <person name="Dunand C."/>
            <person name="Zachgo S."/>
            <person name="Langdale J."/>
            <person name="Maumus F."/>
            <person name="Straeten D.V.D."/>
            <person name="Gould S.B."/>
            <person name="Rensing S.A."/>
        </authorList>
    </citation>
    <scope>NUCLEOTIDE SEQUENCE [LARGE SCALE GENOMIC DNA]</scope>
    <source>
        <strain evidence="3 4">S276</strain>
    </source>
</reference>
<evidence type="ECO:0000256" key="2">
    <source>
        <dbReference type="SAM" id="MobiDB-lite"/>
    </source>
</evidence>
<organism evidence="3 4">
    <name type="scientific">Chara braunii</name>
    <name type="common">Braun's stonewort</name>
    <dbReference type="NCBI Taxonomy" id="69332"/>
    <lineage>
        <taxon>Eukaryota</taxon>
        <taxon>Viridiplantae</taxon>
        <taxon>Streptophyta</taxon>
        <taxon>Charophyceae</taxon>
        <taxon>Charales</taxon>
        <taxon>Characeae</taxon>
        <taxon>Chara</taxon>
    </lineage>
</organism>
<evidence type="ECO:0008006" key="5">
    <source>
        <dbReference type="Google" id="ProtNLM"/>
    </source>
</evidence>
<dbReference type="EMBL" id="BFEA01000054">
    <property type="protein sequence ID" value="GBG64749.1"/>
    <property type="molecule type" value="Genomic_DNA"/>
</dbReference>
<feature type="region of interest" description="Disordered" evidence="2">
    <location>
        <begin position="1"/>
        <end position="57"/>
    </location>
</feature>
<feature type="region of interest" description="Disordered" evidence="2">
    <location>
        <begin position="273"/>
        <end position="301"/>
    </location>
</feature>
<evidence type="ECO:0000256" key="1">
    <source>
        <dbReference type="SAM" id="Coils"/>
    </source>
</evidence>
<evidence type="ECO:0000313" key="4">
    <source>
        <dbReference type="Proteomes" id="UP000265515"/>
    </source>
</evidence>